<evidence type="ECO:0000313" key="1">
    <source>
        <dbReference type="EMBL" id="QQP90304.1"/>
    </source>
</evidence>
<proteinExistence type="predicted"/>
<dbReference type="RefSeq" id="WP_201077305.1">
    <property type="nucleotide sequence ID" value="NZ_CP067420.1"/>
</dbReference>
<evidence type="ECO:0000313" key="2">
    <source>
        <dbReference type="Proteomes" id="UP000595197"/>
    </source>
</evidence>
<organism evidence="1 2">
    <name type="scientific">Skermanella cutis</name>
    <dbReference type="NCBI Taxonomy" id="2775420"/>
    <lineage>
        <taxon>Bacteria</taxon>
        <taxon>Pseudomonadati</taxon>
        <taxon>Pseudomonadota</taxon>
        <taxon>Alphaproteobacteria</taxon>
        <taxon>Rhodospirillales</taxon>
        <taxon>Azospirillaceae</taxon>
        <taxon>Skermanella</taxon>
    </lineage>
</organism>
<keyword evidence="2" id="KW-1185">Reference proteome</keyword>
<accession>A0ABX7B838</accession>
<sequence>MGINARYSDARTELTERVTFSREEAERALRNRIREGDLSVIDYLTKHKGYREEHAQALEPKFRAAICGAEAP</sequence>
<name>A0ABX7B838_9PROT</name>
<protein>
    <recommendedName>
        <fullName evidence="3">Antitoxin VbhA domain-containing protein</fullName>
    </recommendedName>
</protein>
<dbReference type="Proteomes" id="UP000595197">
    <property type="component" value="Chromosome"/>
</dbReference>
<evidence type="ECO:0008006" key="3">
    <source>
        <dbReference type="Google" id="ProtNLM"/>
    </source>
</evidence>
<reference evidence="1" key="1">
    <citation type="submission" date="2021-02" db="EMBL/GenBank/DDBJ databases">
        <title>Skermanella TT6 skin isolate.</title>
        <authorList>
            <person name="Lee K."/>
            <person name="Ganzorig M."/>
        </authorList>
    </citation>
    <scope>NUCLEOTIDE SEQUENCE</scope>
    <source>
        <strain evidence="1">TT6</strain>
    </source>
</reference>
<dbReference type="EMBL" id="CP067420">
    <property type="protein sequence ID" value="QQP90304.1"/>
    <property type="molecule type" value="Genomic_DNA"/>
</dbReference>
<gene>
    <name evidence="1" type="ORF">IGS68_03320</name>
</gene>